<dbReference type="EMBL" id="MU971381">
    <property type="protein sequence ID" value="KAK9236715.1"/>
    <property type="molecule type" value="Genomic_DNA"/>
</dbReference>
<protein>
    <submittedName>
        <fullName evidence="1">Uncharacterized protein</fullName>
    </submittedName>
</protein>
<proteinExistence type="predicted"/>
<accession>A0ACC3SZ92</accession>
<comment type="caution">
    <text evidence="1">The sequence shown here is derived from an EMBL/GenBank/DDBJ whole genome shotgun (WGS) entry which is preliminary data.</text>
</comment>
<name>A0ACC3SZ92_LIPKO</name>
<dbReference type="Proteomes" id="UP001433508">
    <property type="component" value="Unassembled WGS sequence"/>
</dbReference>
<organism evidence="1 2">
    <name type="scientific">Lipomyces kononenkoae</name>
    <name type="common">Yeast</name>
    <dbReference type="NCBI Taxonomy" id="34357"/>
    <lineage>
        <taxon>Eukaryota</taxon>
        <taxon>Fungi</taxon>
        <taxon>Dikarya</taxon>
        <taxon>Ascomycota</taxon>
        <taxon>Saccharomycotina</taxon>
        <taxon>Lipomycetes</taxon>
        <taxon>Lipomycetales</taxon>
        <taxon>Lipomycetaceae</taxon>
        <taxon>Lipomyces</taxon>
    </lineage>
</organism>
<evidence type="ECO:0000313" key="1">
    <source>
        <dbReference type="EMBL" id="KAK9236715.1"/>
    </source>
</evidence>
<sequence length="400" mass="46608">MSRDDYCRLLHDVLIDARIKEIEILKSVPPEMEGMIRENKDRGGVYDKRYYPLFVVPNEHIVGIPKPLLMLAFRDARTKFYDLIKLPTWTDEQALEVSQTSLVLLLVGSENLTAINARKRLLSQNSTTASLSQEFRITTVILCSRLQKHSKSPLIWNYHKQLVSGQLNQFTKTATYRERTKYIEDLSKSELQTVLVAAEHHPMNYYAWAFARWVFADVYGSLLSSPSAKYYSVVFVRKYYESVVRKIEKWCFSHPSDTSAWSFFQWVLFKYVDCAHRDIADRIDDKLLLNKVNEVILFATTISLARESVWSFVRRVVADVDYISDSQRDGFVRAINLYLRSRSADAYGTQVNDEDMSNKEKAKLKEHERILDNLRDKDVYVVRSCLNWIAMRTHLKKAAV</sequence>
<evidence type="ECO:0000313" key="2">
    <source>
        <dbReference type="Proteomes" id="UP001433508"/>
    </source>
</evidence>
<reference evidence="2" key="1">
    <citation type="journal article" date="2024" name="Front. Bioeng. Biotechnol.">
        <title>Genome-scale model development and genomic sequencing of the oleaginous clade Lipomyces.</title>
        <authorList>
            <person name="Czajka J.J."/>
            <person name="Han Y."/>
            <person name="Kim J."/>
            <person name="Mondo S.J."/>
            <person name="Hofstad B.A."/>
            <person name="Robles A."/>
            <person name="Haridas S."/>
            <person name="Riley R."/>
            <person name="LaButti K."/>
            <person name="Pangilinan J."/>
            <person name="Andreopoulos W."/>
            <person name="Lipzen A."/>
            <person name="Yan J."/>
            <person name="Wang M."/>
            <person name="Ng V."/>
            <person name="Grigoriev I.V."/>
            <person name="Spatafora J.W."/>
            <person name="Magnuson J.K."/>
            <person name="Baker S.E."/>
            <person name="Pomraning K.R."/>
        </authorList>
    </citation>
    <scope>NUCLEOTIDE SEQUENCE [LARGE SCALE GENOMIC DNA]</scope>
    <source>
        <strain evidence="2">CBS 7786</strain>
    </source>
</reference>
<keyword evidence="2" id="KW-1185">Reference proteome</keyword>
<gene>
    <name evidence="1" type="ORF">V1525DRAFT_433431</name>
</gene>